<keyword evidence="10" id="KW-0411">Iron-sulfur</keyword>
<dbReference type="EC" id="3.2.2.27" evidence="3"/>
<keyword evidence="8" id="KW-0378">Hydrolase</keyword>
<keyword evidence="15" id="KW-1185">Reference proteome</keyword>
<comment type="similarity">
    <text evidence="2">Belongs to the uracil-DNA glycosylase (UDG) superfamily. Type 4 (UDGa) family.</text>
</comment>
<evidence type="ECO:0000256" key="5">
    <source>
        <dbReference type="ARBA" id="ARBA00022485"/>
    </source>
</evidence>
<dbReference type="OrthoDB" id="5290748at2"/>
<sequence>MQLDRLLIQTLESWHRAGVSELAQASEVQGLLEAAPVTTDRHAAPSTPAPTRRDAPSTSAPTHLQSPPSKPSPSEQITKTSAPQETIVTKPSLPQTMNREERVSCLTEIAGRVSKCTKCKELAETRTQTVFGVGDPEATVMFIGEAPGADEDKQGEPFVGRAGKLLDKIIEACGWTREELYICNILRCRPPGNRNPSPIEADNCSEFLQAQIETVDPDYIVCWGTIAAQNVLNTKTPIGRMRGELFERGRARVLCTYHPSYLLRNPPAKKLVWEDLKILLAELGIDPDKK</sequence>
<dbReference type="SUPFAM" id="SSF52141">
    <property type="entry name" value="Uracil-DNA glycosylase-like"/>
    <property type="match status" value="1"/>
</dbReference>
<evidence type="ECO:0000256" key="9">
    <source>
        <dbReference type="ARBA" id="ARBA00023004"/>
    </source>
</evidence>
<dbReference type="GO" id="GO:0006281">
    <property type="term" value="P:DNA repair"/>
    <property type="evidence" value="ECO:0007669"/>
    <property type="project" value="UniProtKB-KW"/>
</dbReference>
<dbReference type="PANTHER" id="PTHR33693">
    <property type="entry name" value="TYPE-5 URACIL-DNA GLYCOSYLASE"/>
    <property type="match status" value="1"/>
</dbReference>
<proteinExistence type="inferred from homology"/>
<evidence type="ECO:0000313" key="14">
    <source>
        <dbReference type="EMBL" id="TWT62234.1"/>
    </source>
</evidence>
<reference evidence="14 15" key="1">
    <citation type="submission" date="2019-02" db="EMBL/GenBank/DDBJ databases">
        <title>Deep-cultivation of Planctomycetes and their phenomic and genomic characterization uncovers novel biology.</title>
        <authorList>
            <person name="Wiegand S."/>
            <person name="Jogler M."/>
            <person name="Boedeker C."/>
            <person name="Pinto D."/>
            <person name="Vollmers J."/>
            <person name="Rivas-Marin E."/>
            <person name="Kohn T."/>
            <person name="Peeters S.H."/>
            <person name="Heuer A."/>
            <person name="Rast P."/>
            <person name="Oberbeckmann S."/>
            <person name="Bunk B."/>
            <person name="Jeske O."/>
            <person name="Meyerdierks A."/>
            <person name="Storesund J.E."/>
            <person name="Kallscheuer N."/>
            <person name="Luecker S."/>
            <person name="Lage O.M."/>
            <person name="Pohl T."/>
            <person name="Merkel B.J."/>
            <person name="Hornburger P."/>
            <person name="Mueller R.-W."/>
            <person name="Bruemmer F."/>
            <person name="Labrenz M."/>
            <person name="Spormann A.M."/>
            <person name="Op Den Camp H."/>
            <person name="Overmann J."/>
            <person name="Amann R."/>
            <person name="Jetten M.S.M."/>
            <person name="Mascher T."/>
            <person name="Medema M.H."/>
            <person name="Devos D.P."/>
            <person name="Kaster A.-K."/>
            <person name="Ovreas L."/>
            <person name="Rohde M."/>
            <person name="Galperin M.Y."/>
            <person name="Jogler C."/>
        </authorList>
    </citation>
    <scope>NUCLEOTIDE SEQUENCE [LARGE SCALE GENOMIC DNA]</scope>
    <source>
        <strain evidence="14 15">Pan54</strain>
    </source>
</reference>
<gene>
    <name evidence="14" type="ORF">Pan54_29750</name>
</gene>
<evidence type="ECO:0000256" key="2">
    <source>
        <dbReference type="ARBA" id="ARBA00006521"/>
    </source>
</evidence>
<keyword evidence="11" id="KW-0234">DNA repair</keyword>
<comment type="catalytic activity">
    <reaction evidence="1">
        <text>Hydrolyzes single-stranded DNA or mismatched double-stranded DNA and polynucleotides, releasing free uracil.</text>
        <dbReference type="EC" id="3.2.2.27"/>
    </reaction>
</comment>
<dbReference type="Gene3D" id="3.40.470.10">
    <property type="entry name" value="Uracil-DNA glycosylase-like domain"/>
    <property type="match status" value="1"/>
</dbReference>
<evidence type="ECO:0000256" key="11">
    <source>
        <dbReference type="ARBA" id="ARBA00023204"/>
    </source>
</evidence>
<keyword evidence="5" id="KW-0004">4Fe-4S</keyword>
<dbReference type="GO" id="GO:0046872">
    <property type="term" value="F:metal ion binding"/>
    <property type="evidence" value="ECO:0007669"/>
    <property type="project" value="UniProtKB-KW"/>
</dbReference>
<comment type="caution">
    <text evidence="14">The sequence shown here is derived from an EMBL/GenBank/DDBJ whole genome shotgun (WGS) entry which is preliminary data.</text>
</comment>
<evidence type="ECO:0000256" key="10">
    <source>
        <dbReference type="ARBA" id="ARBA00023014"/>
    </source>
</evidence>
<dbReference type="Proteomes" id="UP000316095">
    <property type="component" value="Unassembled WGS sequence"/>
</dbReference>
<feature type="region of interest" description="Disordered" evidence="12">
    <location>
        <begin position="34"/>
        <end position="85"/>
    </location>
</feature>
<feature type="compositionally biased region" description="Polar residues" evidence="12">
    <location>
        <begin position="56"/>
        <end position="65"/>
    </location>
</feature>
<keyword evidence="6" id="KW-0479">Metal-binding</keyword>
<dbReference type="InterPro" id="IPR036895">
    <property type="entry name" value="Uracil-DNA_glycosylase-like_sf"/>
</dbReference>
<dbReference type="AlphaFoldDB" id="A0A5C5XHC9"/>
<evidence type="ECO:0000256" key="1">
    <source>
        <dbReference type="ARBA" id="ARBA00001400"/>
    </source>
</evidence>
<evidence type="ECO:0000259" key="13">
    <source>
        <dbReference type="SMART" id="SM00986"/>
    </source>
</evidence>
<dbReference type="CDD" id="cd10030">
    <property type="entry name" value="UDG-F4_TTUDGA_SPO1dp_like"/>
    <property type="match status" value="1"/>
</dbReference>
<protein>
    <recommendedName>
        <fullName evidence="4">Type-4 uracil-DNA glycosylase</fullName>
        <ecNumber evidence="3">3.2.2.27</ecNumber>
    </recommendedName>
</protein>
<dbReference type="PANTHER" id="PTHR33693:SF1">
    <property type="entry name" value="TYPE-4 URACIL-DNA GLYCOSYLASE"/>
    <property type="match status" value="1"/>
</dbReference>
<dbReference type="GO" id="GO:0004844">
    <property type="term" value="F:uracil DNA N-glycosylase activity"/>
    <property type="evidence" value="ECO:0007669"/>
    <property type="project" value="UniProtKB-EC"/>
</dbReference>
<keyword evidence="7" id="KW-0227">DNA damage</keyword>
<evidence type="ECO:0000256" key="4">
    <source>
        <dbReference type="ARBA" id="ARBA00019403"/>
    </source>
</evidence>
<evidence type="ECO:0000256" key="3">
    <source>
        <dbReference type="ARBA" id="ARBA00012030"/>
    </source>
</evidence>
<dbReference type="GO" id="GO:0051539">
    <property type="term" value="F:4 iron, 4 sulfur cluster binding"/>
    <property type="evidence" value="ECO:0007669"/>
    <property type="project" value="UniProtKB-KW"/>
</dbReference>
<dbReference type="SMART" id="SM00986">
    <property type="entry name" value="UDG"/>
    <property type="match status" value="1"/>
</dbReference>
<evidence type="ECO:0000313" key="15">
    <source>
        <dbReference type="Proteomes" id="UP000316095"/>
    </source>
</evidence>
<organism evidence="14 15">
    <name type="scientific">Rubinisphaera italica</name>
    <dbReference type="NCBI Taxonomy" id="2527969"/>
    <lineage>
        <taxon>Bacteria</taxon>
        <taxon>Pseudomonadati</taxon>
        <taxon>Planctomycetota</taxon>
        <taxon>Planctomycetia</taxon>
        <taxon>Planctomycetales</taxon>
        <taxon>Planctomycetaceae</taxon>
        <taxon>Rubinisphaera</taxon>
    </lineage>
</organism>
<keyword evidence="9" id="KW-0408">Iron</keyword>
<dbReference type="SMART" id="SM00987">
    <property type="entry name" value="UreE_C"/>
    <property type="match status" value="1"/>
</dbReference>
<dbReference type="NCBIfam" id="TIGR00758">
    <property type="entry name" value="UDG_fam4"/>
    <property type="match status" value="1"/>
</dbReference>
<dbReference type="RefSeq" id="WP_146504117.1">
    <property type="nucleotide sequence ID" value="NZ_SJPG01000001.1"/>
</dbReference>
<evidence type="ECO:0000256" key="12">
    <source>
        <dbReference type="SAM" id="MobiDB-lite"/>
    </source>
</evidence>
<evidence type="ECO:0000256" key="7">
    <source>
        <dbReference type="ARBA" id="ARBA00022763"/>
    </source>
</evidence>
<name>A0A5C5XHC9_9PLAN</name>
<feature type="compositionally biased region" description="Polar residues" evidence="12">
    <location>
        <begin position="75"/>
        <end position="85"/>
    </location>
</feature>
<accession>A0A5C5XHC9</accession>
<dbReference type="InterPro" id="IPR051536">
    <property type="entry name" value="UDG_Type-4/5"/>
</dbReference>
<evidence type="ECO:0000256" key="8">
    <source>
        <dbReference type="ARBA" id="ARBA00022801"/>
    </source>
</evidence>
<evidence type="ECO:0000256" key="6">
    <source>
        <dbReference type="ARBA" id="ARBA00022723"/>
    </source>
</evidence>
<dbReference type="InterPro" id="IPR005273">
    <property type="entry name" value="Ura-DNA_glyco_family4"/>
</dbReference>
<dbReference type="EMBL" id="SJPG01000001">
    <property type="protein sequence ID" value="TWT62234.1"/>
    <property type="molecule type" value="Genomic_DNA"/>
</dbReference>
<dbReference type="InterPro" id="IPR005122">
    <property type="entry name" value="Uracil-DNA_glycosylase-like"/>
</dbReference>
<dbReference type="Pfam" id="PF03167">
    <property type="entry name" value="UDG"/>
    <property type="match status" value="1"/>
</dbReference>
<feature type="domain" description="Uracil-DNA glycosylase-like" evidence="13">
    <location>
        <begin position="131"/>
        <end position="277"/>
    </location>
</feature>